<dbReference type="Gene3D" id="2.40.170.20">
    <property type="entry name" value="TonB-dependent receptor, beta-barrel domain"/>
    <property type="match status" value="1"/>
</dbReference>
<accession>A0ABT8L5C4</accession>
<evidence type="ECO:0000256" key="2">
    <source>
        <dbReference type="ARBA" id="ARBA00022448"/>
    </source>
</evidence>
<proteinExistence type="inferred from homology"/>
<keyword evidence="10" id="KW-0732">Signal</keyword>
<dbReference type="Gene3D" id="2.170.130.10">
    <property type="entry name" value="TonB-dependent receptor, plug domain"/>
    <property type="match status" value="1"/>
</dbReference>
<evidence type="ECO:0000259" key="12">
    <source>
        <dbReference type="Pfam" id="PF07715"/>
    </source>
</evidence>
<keyword evidence="14" id="KW-1185">Reference proteome</keyword>
<dbReference type="SUPFAM" id="SSF56935">
    <property type="entry name" value="Porins"/>
    <property type="match status" value="1"/>
</dbReference>
<evidence type="ECO:0000259" key="11">
    <source>
        <dbReference type="Pfam" id="PF00593"/>
    </source>
</evidence>
<evidence type="ECO:0000313" key="14">
    <source>
        <dbReference type="Proteomes" id="UP001172083"/>
    </source>
</evidence>
<keyword evidence="3 8" id="KW-1134">Transmembrane beta strand</keyword>
<dbReference type="PANTHER" id="PTHR30069">
    <property type="entry name" value="TONB-DEPENDENT OUTER MEMBRANE RECEPTOR"/>
    <property type="match status" value="1"/>
</dbReference>
<comment type="subcellular location">
    <subcellularLocation>
        <location evidence="1 8">Cell outer membrane</location>
        <topology evidence="1 8">Multi-pass membrane protein</topology>
    </subcellularLocation>
</comment>
<comment type="caution">
    <text evidence="13">The sequence shown here is derived from an EMBL/GenBank/DDBJ whole genome shotgun (WGS) entry which is preliminary data.</text>
</comment>
<dbReference type="SUPFAM" id="SSF49464">
    <property type="entry name" value="Carboxypeptidase regulatory domain-like"/>
    <property type="match status" value="1"/>
</dbReference>
<dbReference type="Proteomes" id="UP001172083">
    <property type="component" value="Unassembled WGS sequence"/>
</dbReference>
<sequence>MIRLIFLTALAGFYSNLLLAQSGSISGKVTSKGVTLELANVGLVGTSFGNATDADGAYHITNIPAGEYTLVVSLIGYESQKRKVTLSAAESRIIDFELVEVAGSLDEVVVTATMKEVSKLESPVPVEVYNQTFFKTNPAPSIFESLQNVNGVRPQLNCNVCNTGDIHINGLEGPYTMVLIDGMPIVSGLSTVYGLTGIPRSLIERVEIVKGPASTLYGSEAVGGLVNIITKQPSSAPLASVDVFATDWGEINTDLGLKYKLGNKVQALLGVNYFNYQNPIDKNNDGFTDLTLQDRISVFNKISFERKENRTFSIAGRYVYEDRWGGDMNWSREFRGGDEVYGESIYTKRWETFGVYQLPVKENINFQFSANGHRQNSVYGDSWYIADQYIGFGQLTWNKYYGKHDLLLGAAYRYTYYDDNTPATRSGDGLDNKPSITQLPGLFLQDEISLNETNKLLLGGRYDYNSLHGSIFTPRINYKWNSPDKKNIFRVSVGNGYRVANVFTEDHAALTGAREVVFDGELQPETSWNANINFVKKLYTAGGTFIGLDASAFYTYFTNRILPDYETDPNKIIYGNLDGSSVSKGVSLNTDISWQSGLKALVGVTVMDVSVKENGERFRQLLTESVQTVWTVSYTFRHLNLTVDYTGNLYGPMRLPLLGELDDRAEYSPWWSVQNIQLTKRFGTQWEIYGGVKNLLNFTPAANSIARPFDPFDENVVFDAEGQVVPTAENPNALTFDPSYVYAANQGIRAFLGFRYNLQSLIR</sequence>
<evidence type="ECO:0000256" key="1">
    <source>
        <dbReference type="ARBA" id="ARBA00004571"/>
    </source>
</evidence>
<reference evidence="13" key="1">
    <citation type="submission" date="2023-06" db="EMBL/GenBank/DDBJ databases">
        <title>Genomic of Agaribacillus aureum.</title>
        <authorList>
            <person name="Wang G."/>
        </authorList>
    </citation>
    <scope>NUCLEOTIDE SEQUENCE</scope>
    <source>
        <strain evidence="13">BMA12</strain>
    </source>
</reference>
<dbReference type="InterPro" id="IPR039426">
    <property type="entry name" value="TonB-dep_rcpt-like"/>
</dbReference>
<evidence type="ECO:0000313" key="13">
    <source>
        <dbReference type="EMBL" id="MDN5212950.1"/>
    </source>
</evidence>
<feature type="domain" description="TonB-dependent receptor plug" evidence="12">
    <location>
        <begin position="119"/>
        <end position="224"/>
    </location>
</feature>
<dbReference type="PANTHER" id="PTHR30069:SF57">
    <property type="entry name" value="TONB-DEPENDENT RECEPTOR"/>
    <property type="match status" value="1"/>
</dbReference>
<evidence type="ECO:0000256" key="7">
    <source>
        <dbReference type="ARBA" id="ARBA00023237"/>
    </source>
</evidence>
<evidence type="ECO:0000256" key="6">
    <source>
        <dbReference type="ARBA" id="ARBA00023136"/>
    </source>
</evidence>
<evidence type="ECO:0000256" key="5">
    <source>
        <dbReference type="ARBA" id="ARBA00023077"/>
    </source>
</evidence>
<dbReference type="InterPro" id="IPR000531">
    <property type="entry name" value="Beta-barrel_TonB"/>
</dbReference>
<dbReference type="PROSITE" id="PS52016">
    <property type="entry name" value="TONB_DEPENDENT_REC_3"/>
    <property type="match status" value="1"/>
</dbReference>
<keyword evidence="4 8" id="KW-0812">Transmembrane</keyword>
<keyword evidence="5 9" id="KW-0798">TonB box</keyword>
<dbReference type="Pfam" id="PF00593">
    <property type="entry name" value="TonB_dep_Rec_b-barrel"/>
    <property type="match status" value="1"/>
</dbReference>
<dbReference type="Pfam" id="PF13715">
    <property type="entry name" value="CarbopepD_reg_2"/>
    <property type="match status" value="1"/>
</dbReference>
<comment type="similarity">
    <text evidence="8 9">Belongs to the TonB-dependent receptor family.</text>
</comment>
<feature type="signal peptide" evidence="10">
    <location>
        <begin position="1"/>
        <end position="20"/>
    </location>
</feature>
<dbReference type="Gene3D" id="2.60.40.1120">
    <property type="entry name" value="Carboxypeptidase-like, regulatory domain"/>
    <property type="match status" value="1"/>
</dbReference>
<dbReference type="InterPro" id="IPR008969">
    <property type="entry name" value="CarboxyPept-like_regulatory"/>
</dbReference>
<feature type="domain" description="TonB-dependent receptor-like beta-barrel" evidence="11">
    <location>
        <begin position="272"/>
        <end position="695"/>
    </location>
</feature>
<keyword evidence="7 8" id="KW-0998">Cell outer membrane</keyword>
<evidence type="ECO:0000256" key="8">
    <source>
        <dbReference type="PROSITE-ProRule" id="PRU01360"/>
    </source>
</evidence>
<organism evidence="13 14">
    <name type="scientific">Agaribacillus aureus</name>
    <dbReference type="NCBI Taxonomy" id="3051825"/>
    <lineage>
        <taxon>Bacteria</taxon>
        <taxon>Pseudomonadati</taxon>
        <taxon>Bacteroidota</taxon>
        <taxon>Cytophagia</taxon>
        <taxon>Cytophagales</taxon>
        <taxon>Splendidivirgaceae</taxon>
        <taxon>Agaribacillus</taxon>
    </lineage>
</organism>
<dbReference type="InterPro" id="IPR037066">
    <property type="entry name" value="Plug_dom_sf"/>
</dbReference>
<evidence type="ECO:0000256" key="4">
    <source>
        <dbReference type="ARBA" id="ARBA00022692"/>
    </source>
</evidence>
<gene>
    <name evidence="13" type="ORF">QQ020_12865</name>
</gene>
<dbReference type="RefSeq" id="WP_346758267.1">
    <property type="nucleotide sequence ID" value="NZ_JAUJEB010000001.1"/>
</dbReference>
<keyword evidence="6 8" id="KW-0472">Membrane</keyword>
<dbReference type="InterPro" id="IPR036942">
    <property type="entry name" value="Beta-barrel_TonB_sf"/>
</dbReference>
<keyword evidence="13" id="KW-0675">Receptor</keyword>
<evidence type="ECO:0000256" key="3">
    <source>
        <dbReference type="ARBA" id="ARBA00022452"/>
    </source>
</evidence>
<dbReference type="Pfam" id="PF07715">
    <property type="entry name" value="Plug"/>
    <property type="match status" value="1"/>
</dbReference>
<evidence type="ECO:0000256" key="10">
    <source>
        <dbReference type="SAM" id="SignalP"/>
    </source>
</evidence>
<feature type="chain" id="PRO_5046470093" evidence="10">
    <location>
        <begin position="21"/>
        <end position="763"/>
    </location>
</feature>
<name>A0ABT8L5C4_9BACT</name>
<evidence type="ECO:0000256" key="9">
    <source>
        <dbReference type="RuleBase" id="RU003357"/>
    </source>
</evidence>
<dbReference type="EMBL" id="JAUJEB010000001">
    <property type="protein sequence ID" value="MDN5212950.1"/>
    <property type="molecule type" value="Genomic_DNA"/>
</dbReference>
<protein>
    <submittedName>
        <fullName evidence="13">TonB-dependent receptor</fullName>
    </submittedName>
</protein>
<keyword evidence="2 8" id="KW-0813">Transport</keyword>
<dbReference type="InterPro" id="IPR012910">
    <property type="entry name" value="Plug_dom"/>
</dbReference>